<keyword evidence="8" id="KW-1185">Reference proteome</keyword>
<evidence type="ECO:0000256" key="4">
    <source>
        <dbReference type="SAM" id="MobiDB-lite"/>
    </source>
</evidence>
<dbReference type="Proteomes" id="UP001367508">
    <property type="component" value="Unassembled WGS sequence"/>
</dbReference>
<dbReference type="Gene3D" id="1.20.140.40">
    <property type="entry name" value="Invertase/pectin methylesterase inhibitor family protein"/>
    <property type="match status" value="1"/>
</dbReference>
<dbReference type="InterPro" id="IPR006501">
    <property type="entry name" value="Pectinesterase_inhib_dom"/>
</dbReference>
<dbReference type="AlphaFoldDB" id="A0AAN9LAP1"/>
<evidence type="ECO:0000256" key="5">
    <source>
        <dbReference type="SAM" id="SignalP"/>
    </source>
</evidence>
<evidence type="ECO:0000256" key="2">
    <source>
        <dbReference type="ARBA" id="ARBA00023157"/>
    </source>
</evidence>
<gene>
    <name evidence="7" type="ORF">VNO77_25472</name>
</gene>
<evidence type="ECO:0000313" key="8">
    <source>
        <dbReference type="Proteomes" id="UP001367508"/>
    </source>
</evidence>
<proteinExistence type="inferred from homology"/>
<keyword evidence="1 5" id="KW-0732">Signal</keyword>
<dbReference type="GO" id="GO:0004857">
    <property type="term" value="F:enzyme inhibitor activity"/>
    <property type="evidence" value="ECO:0007669"/>
    <property type="project" value="InterPro"/>
</dbReference>
<dbReference type="NCBIfam" id="TIGR01614">
    <property type="entry name" value="PME_inhib"/>
    <property type="match status" value="1"/>
</dbReference>
<dbReference type="FunFam" id="1.20.140.40:FF:000003">
    <property type="entry name" value="Invertase/pectin methylesterase inhibitor family protein"/>
    <property type="match status" value="1"/>
</dbReference>
<dbReference type="PANTHER" id="PTHR36710:SF18">
    <property type="entry name" value="PECTINESTERASE INHIBITOR 5-RELATED"/>
    <property type="match status" value="1"/>
</dbReference>
<feature type="compositionally biased region" description="Low complexity" evidence="4">
    <location>
        <begin position="195"/>
        <end position="211"/>
    </location>
</feature>
<feature type="region of interest" description="Disordered" evidence="4">
    <location>
        <begin position="190"/>
        <end position="211"/>
    </location>
</feature>
<evidence type="ECO:0000259" key="6">
    <source>
        <dbReference type="SMART" id="SM00856"/>
    </source>
</evidence>
<dbReference type="CDD" id="cd15800">
    <property type="entry name" value="PMEI-like_2"/>
    <property type="match status" value="1"/>
</dbReference>
<name>A0AAN9LAP1_CANGL</name>
<feature type="signal peptide" evidence="5">
    <location>
        <begin position="1"/>
        <end position="25"/>
    </location>
</feature>
<reference evidence="7 8" key="1">
    <citation type="submission" date="2024-01" db="EMBL/GenBank/DDBJ databases">
        <title>The genomes of 5 underutilized Papilionoideae crops provide insights into root nodulation and disease resistanc.</title>
        <authorList>
            <person name="Jiang F."/>
        </authorList>
    </citation>
    <scope>NUCLEOTIDE SEQUENCE [LARGE SCALE GENOMIC DNA]</scope>
    <source>
        <strain evidence="7">LVBAO_FW01</strain>
        <tissue evidence="7">Leaves</tissue>
    </source>
</reference>
<dbReference type="SMART" id="SM00856">
    <property type="entry name" value="PMEI"/>
    <property type="match status" value="1"/>
</dbReference>
<dbReference type="PANTHER" id="PTHR36710">
    <property type="entry name" value="PECTINESTERASE INHIBITOR-LIKE"/>
    <property type="match status" value="1"/>
</dbReference>
<dbReference type="Pfam" id="PF04043">
    <property type="entry name" value="PMEI"/>
    <property type="match status" value="1"/>
</dbReference>
<comment type="similarity">
    <text evidence="3">Belongs to the PMEI family.</text>
</comment>
<feature type="domain" description="Pectinesterase inhibitor" evidence="6">
    <location>
        <begin position="39"/>
        <end position="182"/>
    </location>
</feature>
<dbReference type="InterPro" id="IPR052421">
    <property type="entry name" value="PCW_Enzyme_Inhibitor"/>
</dbReference>
<accession>A0AAN9LAP1</accession>
<dbReference type="InterPro" id="IPR035513">
    <property type="entry name" value="Invertase/methylesterase_inhib"/>
</dbReference>
<dbReference type="SUPFAM" id="SSF101148">
    <property type="entry name" value="Plant invertase/pectin methylesterase inhibitor"/>
    <property type="match status" value="1"/>
</dbReference>
<comment type="caution">
    <text evidence="7">The sequence shown here is derived from an EMBL/GenBank/DDBJ whole genome shotgun (WGS) entry which is preliminary data.</text>
</comment>
<dbReference type="EMBL" id="JAYMYQ010000005">
    <property type="protein sequence ID" value="KAK7331252.1"/>
    <property type="molecule type" value="Genomic_DNA"/>
</dbReference>
<organism evidence="7 8">
    <name type="scientific">Canavalia gladiata</name>
    <name type="common">Sword bean</name>
    <name type="synonym">Dolichos gladiatus</name>
    <dbReference type="NCBI Taxonomy" id="3824"/>
    <lineage>
        <taxon>Eukaryota</taxon>
        <taxon>Viridiplantae</taxon>
        <taxon>Streptophyta</taxon>
        <taxon>Embryophyta</taxon>
        <taxon>Tracheophyta</taxon>
        <taxon>Spermatophyta</taxon>
        <taxon>Magnoliopsida</taxon>
        <taxon>eudicotyledons</taxon>
        <taxon>Gunneridae</taxon>
        <taxon>Pentapetalae</taxon>
        <taxon>rosids</taxon>
        <taxon>fabids</taxon>
        <taxon>Fabales</taxon>
        <taxon>Fabaceae</taxon>
        <taxon>Papilionoideae</taxon>
        <taxon>50 kb inversion clade</taxon>
        <taxon>NPAAA clade</taxon>
        <taxon>indigoferoid/millettioid clade</taxon>
        <taxon>Phaseoleae</taxon>
        <taxon>Canavalia</taxon>
    </lineage>
</organism>
<evidence type="ECO:0000256" key="3">
    <source>
        <dbReference type="ARBA" id="ARBA00038471"/>
    </source>
</evidence>
<protein>
    <recommendedName>
        <fullName evidence="6">Pectinesterase inhibitor domain-containing protein</fullName>
    </recommendedName>
</protein>
<feature type="chain" id="PRO_5042851930" description="Pectinesterase inhibitor domain-containing protein" evidence="5">
    <location>
        <begin position="26"/>
        <end position="211"/>
    </location>
</feature>
<keyword evidence="2" id="KW-1015">Disulfide bond</keyword>
<evidence type="ECO:0000256" key="1">
    <source>
        <dbReference type="ARBA" id="ARBA00022729"/>
    </source>
</evidence>
<sequence length="211" mass="23190">MDHCISKTTLLIIITISTLFVVTNAVPATRNIHIVRRERHLLDLSDFCKKTTNPDLCTKTIQPFFQNGGVDRIKALQVEVDATNSQTKKTVGEINTLLSKNDINKSTKSSLSTCKNQYNSMLDSIRDTKNALARNDVVTAKFKFSAVLSFQAACKDEFKGEAFPFPQDSDTVYQLGGNCLDIIADMEKDAPPAPIIQSPPSAFSSQIGTIS</sequence>
<evidence type="ECO:0000313" key="7">
    <source>
        <dbReference type="EMBL" id="KAK7331252.1"/>
    </source>
</evidence>